<dbReference type="AlphaFoldDB" id="A0A1Y2HE50"/>
<comment type="similarity">
    <text evidence="2">Belongs to the dpy-30 family.</text>
</comment>
<keyword evidence="6" id="KW-1185">Reference proteome</keyword>
<evidence type="ECO:0000313" key="6">
    <source>
        <dbReference type="Proteomes" id="UP000193411"/>
    </source>
</evidence>
<sequence>MQVDPTGQQPLGDRPLTSQQPNESHPFGVEIRTVDVRICLCLIIALDVLNRKSTLWNAHWLCTVLFSQELFEQEKRALLDANRDFLQGMPVRSYLDQTVVPLILEGMKALVRERPPNPCEYLGLFLIKNASRVDKPLTTPLTATSQTATGAFSAAPSGAAGGMAGAQ</sequence>
<evidence type="ECO:0000256" key="2">
    <source>
        <dbReference type="ARBA" id="ARBA00010849"/>
    </source>
</evidence>
<evidence type="ECO:0000313" key="5">
    <source>
        <dbReference type="EMBL" id="ORZ32846.1"/>
    </source>
</evidence>
<feature type="region of interest" description="Disordered" evidence="4">
    <location>
        <begin position="1"/>
        <end position="24"/>
    </location>
</feature>
<evidence type="ECO:0008006" key="7">
    <source>
        <dbReference type="Google" id="ProtNLM"/>
    </source>
</evidence>
<name>A0A1Y2HE50_9FUNG</name>
<keyword evidence="3" id="KW-0539">Nucleus</keyword>
<dbReference type="InterPro" id="IPR049629">
    <property type="entry name" value="DPY30_SDC1_DD"/>
</dbReference>
<comment type="subcellular location">
    <subcellularLocation>
        <location evidence="1">Nucleus</location>
    </subcellularLocation>
</comment>
<dbReference type="STRING" id="765915.A0A1Y2HE50"/>
<comment type="caution">
    <text evidence="5">The sequence shown here is derived from an EMBL/GenBank/DDBJ whole genome shotgun (WGS) entry which is preliminary data.</text>
</comment>
<gene>
    <name evidence="5" type="ORF">BCR44DRAFT_121781</name>
</gene>
<accession>A0A1Y2HE50</accession>
<dbReference type="CDD" id="cd22965">
    <property type="entry name" value="DD_DPY30_SDC1"/>
    <property type="match status" value="1"/>
</dbReference>
<dbReference type="Gene3D" id="1.20.890.10">
    <property type="entry name" value="cAMP-dependent protein kinase regulatory subunit, dimerization-anchoring domain"/>
    <property type="match status" value="1"/>
</dbReference>
<evidence type="ECO:0000256" key="1">
    <source>
        <dbReference type="ARBA" id="ARBA00004123"/>
    </source>
</evidence>
<organism evidence="5 6">
    <name type="scientific">Catenaria anguillulae PL171</name>
    <dbReference type="NCBI Taxonomy" id="765915"/>
    <lineage>
        <taxon>Eukaryota</taxon>
        <taxon>Fungi</taxon>
        <taxon>Fungi incertae sedis</taxon>
        <taxon>Blastocladiomycota</taxon>
        <taxon>Blastocladiomycetes</taxon>
        <taxon>Blastocladiales</taxon>
        <taxon>Catenariaceae</taxon>
        <taxon>Catenaria</taxon>
    </lineage>
</organism>
<protein>
    <recommendedName>
        <fullName evidence="7">Dpy-30 motif-domain-containing protein</fullName>
    </recommendedName>
</protein>
<dbReference type="GO" id="GO:0005634">
    <property type="term" value="C:nucleus"/>
    <property type="evidence" value="ECO:0007669"/>
    <property type="project" value="UniProtKB-SubCell"/>
</dbReference>
<evidence type="ECO:0000256" key="4">
    <source>
        <dbReference type="SAM" id="MobiDB-lite"/>
    </source>
</evidence>
<dbReference type="EMBL" id="MCFL01000041">
    <property type="protein sequence ID" value="ORZ32846.1"/>
    <property type="molecule type" value="Genomic_DNA"/>
</dbReference>
<reference evidence="5 6" key="1">
    <citation type="submission" date="2016-07" db="EMBL/GenBank/DDBJ databases">
        <title>Pervasive Adenine N6-methylation of Active Genes in Fungi.</title>
        <authorList>
            <consortium name="DOE Joint Genome Institute"/>
            <person name="Mondo S.J."/>
            <person name="Dannebaum R.O."/>
            <person name="Kuo R.C."/>
            <person name="Labutti K."/>
            <person name="Haridas S."/>
            <person name="Kuo A."/>
            <person name="Salamov A."/>
            <person name="Ahrendt S.R."/>
            <person name="Lipzen A."/>
            <person name="Sullivan W."/>
            <person name="Andreopoulos W.B."/>
            <person name="Clum A."/>
            <person name="Lindquist E."/>
            <person name="Daum C."/>
            <person name="Ramamoorthy G.K."/>
            <person name="Gryganskyi A."/>
            <person name="Culley D."/>
            <person name="Magnuson J.K."/>
            <person name="James T.Y."/>
            <person name="O'Malley M.A."/>
            <person name="Stajich J.E."/>
            <person name="Spatafora J.W."/>
            <person name="Visel A."/>
            <person name="Grigoriev I.V."/>
        </authorList>
    </citation>
    <scope>NUCLEOTIDE SEQUENCE [LARGE SCALE GENOMIC DNA]</scope>
    <source>
        <strain evidence="5 6">PL171</strain>
    </source>
</reference>
<dbReference type="InterPro" id="IPR007858">
    <property type="entry name" value="Dpy-30_motif"/>
</dbReference>
<dbReference type="OrthoDB" id="417678at2759"/>
<dbReference type="Pfam" id="PF05186">
    <property type="entry name" value="Dpy-30"/>
    <property type="match status" value="1"/>
</dbReference>
<dbReference type="Proteomes" id="UP000193411">
    <property type="component" value="Unassembled WGS sequence"/>
</dbReference>
<evidence type="ECO:0000256" key="3">
    <source>
        <dbReference type="ARBA" id="ARBA00023242"/>
    </source>
</evidence>
<proteinExistence type="inferred from homology"/>